<organism evidence="1">
    <name type="scientific">marine sediment metagenome</name>
    <dbReference type="NCBI Taxonomy" id="412755"/>
    <lineage>
        <taxon>unclassified sequences</taxon>
        <taxon>metagenomes</taxon>
        <taxon>ecological metagenomes</taxon>
    </lineage>
</organism>
<evidence type="ECO:0000313" key="1">
    <source>
        <dbReference type="EMBL" id="GAI97444.1"/>
    </source>
</evidence>
<dbReference type="Gene3D" id="3.40.50.2300">
    <property type="match status" value="2"/>
</dbReference>
<reference evidence="1" key="1">
    <citation type="journal article" date="2014" name="Front. Microbiol.">
        <title>High frequency of phylogenetically diverse reductive dehalogenase-homologous genes in deep subseafloor sedimentary metagenomes.</title>
        <authorList>
            <person name="Kawai M."/>
            <person name="Futagami T."/>
            <person name="Toyoda A."/>
            <person name="Takaki Y."/>
            <person name="Nishi S."/>
            <person name="Hori S."/>
            <person name="Arai W."/>
            <person name="Tsubouchi T."/>
            <person name="Morono Y."/>
            <person name="Uchiyama I."/>
            <person name="Ito T."/>
            <person name="Fujiyama A."/>
            <person name="Inagaki F."/>
            <person name="Takami H."/>
        </authorList>
    </citation>
    <scope>NUCLEOTIDE SEQUENCE</scope>
    <source>
        <strain evidence="1">Expedition CK06-06</strain>
    </source>
</reference>
<protein>
    <submittedName>
        <fullName evidence="1">Uncharacterized protein</fullName>
    </submittedName>
</protein>
<dbReference type="AlphaFoldDB" id="X1UYI5"/>
<name>X1UYI5_9ZZZZ</name>
<dbReference type="InterPro" id="IPR028082">
    <property type="entry name" value="Peripla_BP_I"/>
</dbReference>
<dbReference type="SUPFAM" id="SSF53822">
    <property type="entry name" value="Periplasmic binding protein-like I"/>
    <property type="match status" value="1"/>
</dbReference>
<sequence>MPKVAIKEGMCARRVIVPLQKPIKVGVDVKIAQMDASSKILEYIQEGKVMFTMDQQQYLQGYLGVVFAYLSAKYSYIPPPAPVSTGPAVITAENIPALEDLVKDGYR</sequence>
<gene>
    <name evidence="1" type="ORF">S12H4_40976</name>
</gene>
<proteinExistence type="predicted"/>
<comment type="caution">
    <text evidence="1">The sequence shown here is derived from an EMBL/GenBank/DDBJ whole genome shotgun (WGS) entry which is preliminary data.</text>
</comment>
<dbReference type="EMBL" id="BARW01024922">
    <property type="protein sequence ID" value="GAI97444.1"/>
    <property type="molecule type" value="Genomic_DNA"/>
</dbReference>
<accession>X1UYI5</accession>